<comment type="caution">
    <text evidence="2">The sequence shown here is derived from an EMBL/GenBank/DDBJ whole genome shotgun (WGS) entry which is preliminary data.</text>
</comment>
<dbReference type="PANTHER" id="PTHR22617">
    <property type="entry name" value="CHEMOTAXIS SENSOR HISTIDINE KINASE-RELATED"/>
    <property type="match status" value="1"/>
</dbReference>
<dbReference type="Gene3D" id="2.30.30.40">
    <property type="entry name" value="SH3 Domains"/>
    <property type="match status" value="1"/>
</dbReference>
<accession>A0ABV3YXG1</accession>
<dbReference type="Pfam" id="PF01584">
    <property type="entry name" value="CheW"/>
    <property type="match status" value="1"/>
</dbReference>
<dbReference type="Gene3D" id="2.40.50.180">
    <property type="entry name" value="CheA-289, Domain 4"/>
    <property type="match status" value="1"/>
</dbReference>
<sequence length="159" mass="17048">MDRYPVLPFWLAGQPLAVALAQVVRVLPALHCTPLPGAPETICGLVNLRGQLLPVVDLARRFGWNAPPLALWQPFIWLTSSTRELLLPVERVEAASSCGVADFTPAPDPRVPSGLLRGAVRSGEGLLLIQDVEQLLSQADEDRLEALLAAREAGDDGAS</sequence>
<keyword evidence="3" id="KW-1185">Reference proteome</keyword>
<dbReference type="SUPFAM" id="SSF50341">
    <property type="entry name" value="CheW-like"/>
    <property type="match status" value="1"/>
</dbReference>
<dbReference type="PANTHER" id="PTHR22617:SF23">
    <property type="entry name" value="CHEMOTAXIS PROTEIN CHEW"/>
    <property type="match status" value="1"/>
</dbReference>
<proteinExistence type="predicted"/>
<dbReference type="InterPro" id="IPR039315">
    <property type="entry name" value="CheW"/>
</dbReference>
<dbReference type="Proteomes" id="UP001560296">
    <property type="component" value="Unassembled WGS sequence"/>
</dbReference>
<dbReference type="RefSeq" id="WP_369288971.1">
    <property type="nucleotide sequence ID" value="NZ_JBFTEG010000018.1"/>
</dbReference>
<protein>
    <submittedName>
        <fullName evidence="2">Chemotaxis protein CheW</fullName>
    </submittedName>
</protein>
<feature type="domain" description="CheW-like" evidence="1">
    <location>
        <begin position="3"/>
        <end position="141"/>
    </location>
</feature>
<evidence type="ECO:0000313" key="2">
    <source>
        <dbReference type="EMBL" id="MEX6504031.1"/>
    </source>
</evidence>
<organism evidence="2 3">
    <name type="scientific">Pseudomonas zhanjiangensis</name>
    <dbReference type="NCBI Taxonomy" id="3239015"/>
    <lineage>
        <taxon>Bacteria</taxon>
        <taxon>Pseudomonadati</taxon>
        <taxon>Pseudomonadota</taxon>
        <taxon>Gammaproteobacteria</taxon>
        <taxon>Pseudomonadales</taxon>
        <taxon>Pseudomonadaceae</taxon>
        <taxon>Pseudomonas</taxon>
    </lineage>
</organism>
<dbReference type="InterPro" id="IPR002545">
    <property type="entry name" value="CheW-lke_dom"/>
</dbReference>
<reference evidence="2 3" key="1">
    <citation type="submission" date="2024-07" db="EMBL/GenBank/DDBJ databases">
        <authorList>
            <person name="Li M."/>
        </authorList>
    </citation>
    <scope>NUCLEOTIDE SEQUENCE [LARGE SCALE GENOMIC DNA]</scope>
    <source>
        <strain evidence="2 3">25A3E</strain>
    </source>
</reference>
<evidence type="ECO:0000259" key="1">
    <source>
        <dbReference type="PROSITE" id="PS50851"/>
    </source>
</evidence>
<dbReference type="InterPro" id="IPR036061">
    <property type="entry name" value="CheW-like_dom_sf"/>
</dbReference>
<evidence type="ECO:0000313" key="3">
    <source>
        <dbReference type="Proteomes" id="UP001560296"/>
    </source>
</evidence>
<gene>
    <name evidence="2" type="ORF">AB5S05_18360</name>
</gene>
<dbReference type="PROSITE" id="PS50851">
    <property type="entry name" value="CHEW"/>
    <property type="match status" value="1"/>
</dbReference>
<dbReference type="SMART" id="SM00260">
    <property type="entry name" value="CheW"/>
    <property type="match status" value="1"/>
</dbReference>
<dbReference type="EMBL" id="JBFTEG010000018">
    <property type="protein sequence ID" value="MEX6504031.1"/>
    <property type="molecule type" value="Genomic_DNA"/>
</dbReference>
<name>A0ABV3YXG1_9PSED</name>